<feature type="chain" id="PRO_5039553304" description="CopC domain-containing protein" evidence="2">
    <location>
        <begin position="27"/>
        <end position="184"/>
    </location>
</feature>
<gene>
    <name evidence="3" type="ORF">AWN90_15355</name>
</gene>
<evidence type="ECO:0000256" key="2">
    <source>
        <dbReference type="SAM" id="SignalP"/>
    </source>
</evidence>
<protein>
    <recommendedName>
        <fullName evidence="5">CopC domain-containing protein</fullName>
    </recommendedName>
</protein>
<feature type="transmembrane region" description="Helical" evidence="1">
    <location>
        <begin position="151"/>
        <end position="172"/>
    </location>
</feature>
<evidence type="ECO:0000256" key="1">
    <source>
        <dbReference type="SAM" id="Phobius"/>
    </source>
</evidence>
<keyword evidence="1" id="KW-1133">Transmembrane helix</keyword>
<dbReference type="RefSeq" id="WP_067581264.1">
    <property type="nucleotide sequence ID" value="NZ_JABMCZ010000002.1"/>
</dbReference>
<sequence>MSPRAAWPRRLAATLLALTAVSLVTAGPAAAYAPVDIVHTERVQAGPYALTVGFSTWPIRAMRSLDFTFMPDGGIADKSGTLLISGPGVQYKHPAPLVRHPRKRDSWGLDVKALDDPGTYTFRFAVDGPAGHGEGALTSLQVLDQPGPPLALSWTVGTLPLLGLVVLLAVAWRRIRPGRRALAV</sequence>
<comment type="caution">
    <text evidence="3">The sequence shown here is derived from an EMBL/GenBank/DDBJ whole genome shotgun (WGS) entry which is preliminary data.</text>
</comment>
<keyword evidence="2" id="KW-0732">Signal</keyword>
<proteinExistence type="predicted"/>
<dbReference type="Proteomes" id="UP000076512">
    <property type="component" value="Unassembled WGS sequence"/>
</dbReference>
<keyword evidence="1" id="KW-0812">Transmembrane</keyword>
<keyword evidence="4" id="KW-1185">Reference proteome</keyword>
<organism evidence="3 4">
    <name type="scientific">Nocardia terpenica</name>
    <dbReference type="NCBI Taxonomy" id="455432"/>
    <lineage>
        <taxon>Bacteria</taxon>
        <taxon>Bacillati</taxon>
        <taxon>Actinomycetota</taxon>
        <taxon>Actinomycetes</taxon>
        <taxon>Mycobacteriales</taxon>
        <taxon>Nocardiaceae</taxon>
        <taxon>Nocardia</taxon>
    </lineage>
</organism>
<dbReference type="STRING" id="455432.AWN90_15355"/>
<reference evidence="3 4" key="1">
    <citation type="submission" date="2016-04" db="EMBL/GenBank/DDBJ databases">
        <authorList>
            <person name="Evans L.H."/>
            <person name="Alamgir A."/>
            <person name="Owens N."/>
            <person name="Weber N.D."/>
            <person name="Virtaneva K."/>
            <person name="Barbian K."/>
            <person name="Babar A."/>
            <person name="Rosenke K."/>
        </authorList>
    </citation>
    <scope>NUCLEOTIDE SEQUENCE [LARGE SCALE GENOMIC DNA]</scope>
    <source>
        <strain evidence="3 4">IFM 0406</strain>
    </source>
</reference>
<dbReference type="AlphaFoldDB" id="A0A161X7U9"/>
<evidence type="ECO:0008006" key="5">
    <source>
        <dbReference type="Google" id="ProtNLM"/>
    </source>
</evidence>
<feature type="signal peptide" evidence="2">
    <location>
        <begin position="1"/>
        <end position="26"/>
    </location>
</feature>
<evidence type="ECO:0000313" key="4">
    <source>
        <dbReference type="Proteomes" id="UP000076512"/>
    </source>
</evidence>
<name>A0A161X7U9_9NOCA</name>
<dbReference type="EMBL" id="LWGR01000021">
    <property type="protein sequence ID" value="KZM69098.1"/>
    <property type="molecule type" value="Genomic_DNA"/>
</dbReference>
<evidence type="ECO:0000313" key="3">
    <source>
        <dbReference type="EMBL" id="KZM69098.1"/>
    </source>
</evidence>
<keyword evidence="1" id="KW-0472">Membrane</keyword>
<accession>A0A161X7U9</accession>